<feature type="coiled-coil region" evidence="1">
    <location>
        <begin position="601"/>
        <end position="628"/>
    </location>
</feature>
<dbReference type="RefSeq" id="WP_220564197.1">
    <property type="nucleotide sequence ID" value="NZ_CP074133.1"/>
</dbReference>
<protein>
    <recommendedName>
        <fullName evidence="5">Minor capsid protein</fullName>
    </recommendedName>
</protein>
<dbReference type="InterPro" id="IPR009319">
    <property type="entry name" value="Phage_A118_VSP1"/>
</dbReference>
<keyword evidence="4" id="KW-1185">Reference proteome</keyword>
<evidence type="ECO:0000313" key="4">
    <source>
        <dbReference type="Proteomes" id="UP000676079"/>
    </source>
</evidence>
<dbReference type="EMBL" id="CP074133">
    <property type="protein sequence ID" value="QUX22986.1"/>
    <property type="molecule type" value="Genomic_DNA"/>
</dbReference>
<feature type="compositionally biased region" description="Low complexity" evidence="2">
    <location>
        <begin position="437"/>
        <end position="454"/>
    </location>
</feature>
<organism evidence="3 4">
    <name type="scientific">Nocardiopsis changdeensis</name>
    <dbReference type="NCBI Taxonomy" id="2831969"/>
    <lineage>
        <taxon>Bacteria</taxon>
        <taxon>Bacillati</taxon>
        <taxon>Actinomycetota</taxon>
        <taxon>Actinomycetes</taxon>
        <taxon>Streptosporangiales</taxon>
        <taxon>Nocardiopsidaceae</taxon>
        <taxon>Nocardiopsis</taxon>
    </lineage>
</organism>
<gene>
    <name evidence="3" type="ORF">KGD84_00815</name>
</gene>
<feature type="region of interest" description="Disordered" evidence="2">
    <location>
        <begin position="374"/>
        <end position="456"/>
    </location>
</feature>
<dbReference type="Pfam" id="PF06152">
    <property type="entry name" value="Phage_min_cap2"/>
    <property type="match status" value="1"/>
</dbReference>
<evidence type="ECO:0000256" key="1">
    <source>
        <dbReference type="SAM" id="Coils"/>
    </source>
</evidence>
<dbReference type="Proteomes" id="UP000676079">
    <property type="component" value="Chromosome"/>
</dbReference>
<reference evidence="3 4" key="1">
    <citation type="submission" date="2021-05" db="EMBL/GenBank/DDBJ databases">
        <title>Direct Submission.</title>
        <authorList>
            <person name="Li K."/>
            <person name="Gao J."/>
        </authorList>
    </citation>
    <scope>NUCLEOTIDE SEQUENCE [LARGE SCALE GENOMIC DNA]</scope>
    <source>
        <strain evidence="3 4">Mg02</strain>
    </source>
</reference>
<accession>A0ABX8BQ89</accession>
<evidence type="ECO:0008006" key="5">
    <source>
        <dbReference type="Google" id="ProtNLM"/>
    </source>
</evidence>
<keyword evidence="1" id="KW-0175">Coiled coil</keyword>
<sequence>MPGVNPDDVDEIVANVAAIYREGELALLREIRDHLREHPGAPTAFAQPRADALASLRRAAGAVQTALTGNGSTALRQAVADAWRLGTRAAVADLPAAWFPASGLSQAAEAARDLVPQQGAIQALAAALVRDVGQVVQNILRDTLDAYRSAIAGATARMLAGGQTRRDATQAAWAALVNRGILGFTDRSGRRWRLSSYVEMATRTASARAAVEGQTSRLEDLGVKYVYVSDHAQECQLCRPWEGKILFRGEATVGTAAPNPLRPRAWVTVHPAGTLAEARAAGLFHPNCRHSVSAYLPGVTQIPRATAQPEQYKARMRQREIERKIRKWKEQEAAATTDEAKKAARRKVLDWQREMRKHLDDHPELKRLRYREQIGAGSTPPGGDTSNPATPLGPDVQPDLFNPAGGVRAADQPRQAGPLLAVNPAPNPAEEAHRQQLEAARQAARSAAQQARSAPLGPGFIRLGDLIPDDYDDALNREDEIRDALTDVLESRDYNGFTIAISSTDINEDETQFSADIHSQNDTYVGTVERTFRREGGGILYAIHDYLNLDRSVRGQGFAEAWNGFLERWYRHSGFERIEVHANIDVGGYTWARQGFTWADEHDAIDLANQLERELARAETELASMASDDPDRPGLQFEIAAAEALLDRFNDEPFGSDDYPTAYELSQCGRQPQHTGRDASWIGKRAMLGSDWQGVKWL</sequence>
<name>A0ABX8BQ89_9ACTN</name>
<evidence type="ECO:0000256" key="2">
    <source>
        <dbReference type="SAM" id="MobiDB-lite"/>
    </source>
</evidence>
<proteinExistence type="predicted"/>
<evidence type="ECO:0000313" key="3">
    <source>
        <dbReference type="EMBL" id="QUX22986.1"/>
    </source>
</evidence>